<sequence length="323" mass="34813">MRRRDFVALITFAALSLPRRALAQKKPLRIGWLVFDDASLGRIDQSLKDALAQGAFASGSNLQIIYRYAEGNSTRLRELAEELVVQKPDLLLAIGGDLIKALFDASGGVIPVVGGVSDSPIRAGLATSLANPGKNFTGVTFLTDEMAVKRVELLSEVAPKAKRVSVIFNPQHLDDELTFARKAAQSLGIDITAHPIGSPGELEPALRAASTNGANGLFVVASRLTNFVAPRIAQYGLEQRLPVIAAWREFAASGALLSYGPDRIFEAKRIAGYVQKVLNGTKPADLPIEQPVKFELVINLKTARSIGLPISRELLLRADDVIE</sequence>
<name>A0A0E4FU99_9BRAD</name>
<evidence type="ECO:0000313" key="2">
    <source>
        <dbReference type="Proteomes" id="UP000063308"/>
    </source>
</evidence>
<dbReference type="PANTHER" id="PTHR35271:SF1">
    <property type="entry name" value="ABC TRANSPORTER, SUBSTRATE-BINDING LIPOPROTEIN"/>
    <property type="match status" value="1"/>
</dbReference>
<dbReference type="PANTHER" id="PTHR35271">
    <property type="entry name" value="ABC TRANSPORTER, SUBSTRATE-BINDING LIPOPROTEIN-RELATED"/>
    <property type="match status" value="1"/>
</dbReference>
<dbReference type="RefSeq" id="WP_028153571.1">
    <property type="nucleotide sequence ID" value="NZ_JAFCKD010000302.1"/>
</dbReference>
<organism evidence="1 2">
    <name type="scientific">Bradyrhizobium diazoefficiens</name>
    <dbReference type="NCBI Taxonomy" id="1355477"/>
    <lineage>
        <taxon>Bacteria</taxon>
        <taxon>Pseudomonadati</taxon>
        <taxon>Pseudomonadota</taxon>
        <taxon>Alphaproteobacteria</taxon>
        <taxon>Hyphomicrobiales</taxon>
        <taxon>Nitrobacteraceae</taxon>
        <taxon>Bradyrhizobium</taxon>
    </lineage>
</organism>
<evidence type="ECO:0008006" key="3">
    <source>
        <dbReference type="Google" id="ProtNLM"/>
    </source>
</evidence>
<dbReference type="AlphaFoldDB" id="A0A0E4FU99"/>
<dbReference type="Gene3D" id="3.40.50.2300">
    <property type="match status" value="2"/>
</dbReference>
<dbReference type="InterPro" id="IPR007487">
    <property type="entry name" value="ABC_transpt-TYRBP-like"/>
</dbReference>
<protein>
    <recommendedName>
        <fullName evidence="3">ABC transporter substrate-binding protein</fullName>
    </recommendedName>
</protein>
<dbReference type="Pfam" id="PF04392">
    <property type="entry name" value="ABC_sub_bind"/>
    <property type="match status" value="1"/>
</dbReference>
<dbReference type="Proteomes" id="UP000063308">
    <property type="component" value="Chromosome"/>
</dbReference>
<dbReference type="EMBL" id="AP014685">
    <property type="protein sequence ID" value="BAR57612.1"/>
    <property type="molecule type" value="Genomic_DNA"/>
</dbReference>
<evidence type="ECO:0000313" key="1">
    <source>
        <dbReference type="EMBL" id="BAR57612.1"/>
    </source>
</evidence>
<proteinExistence type="predicted"/>
<gene>
    <name evidence="1" type="ORF">NK6_4444</name>
</gene>
<dbReference type="CDD" id="cd06325">
    <property type="entry name" value="PBP1_ABC_unchar_transporter"/>
    <property type="match status" value="1"/>
</dbReference>
<accession>A0A0E4FU99</accession>
<reference evidence="1 2" key="1">
    <citation type="submission" date="2014-11" db="EMBL/GenBank/DDBJ databases">
        <title>Symbiosis island explosion on the genome of extra-slow-growing strains of soybean bradyrhizobia with massive insertion sequences.</title>
        <authorList>
            <person name="Iida T."/>
            <person name="Minamisawa K."/>
        </authorList>
    </citation>
    <scope>NUCLEOTIDE SEQUENCE [LARGE SCALE GENOMIC DNA]</scope>
    <source>
        <strain evidence="1 2">NK6</strain>
    </source>
</reference>